<evidence type="ECO:0000256" key="1">
    <source>
        <dbReference type="SAM" id="MobiDB-lite"/>
    </source>
</evidence>
<dbReference type="Proteomes" id="UP000053558">
    <property type="component" value="Unassembled WGS sequence"/>
</dbReference>
<evidence type="ECO:0000313" key="2">
    <source>
        <dbReference type="EMBL" id="EIW73905.1"/>
    </source>
</evidence>
<dbReference type="AlphaFoldDB" id="R7SDF4"/>
<dbReference type="RefSeq" id="XP_007775918.1">
    <property type="nucleotide sequence ID" value="XM_007777728.1"/>
</dbReference>
<proteinExistence type="predicted"/>
<gene>
    <name evidence="2" type="ORF">CONPUDRAFT_78433</name>
</gene>
<name>R7SDF4_CONPW</name>
<feature type="compositionally biased region" description="Basic and acidic residues" evidence="1">
    <location>
        <begin position="470"/>
        <end position="483"/>
    </location>
</feature>
<dbReference type="EMBL" id="JH711604">
    <property type="protein sequence ID" value="EIW73905.1"/>
    <property type="molecule type" value="Genomic_DNA"/>
</dbReference>
<protein>
    <submittedName>
        <fullName evidence="2">Uncharacterized protein</fullName>
    </submittedName>
</protein>
<feature type="compositionally biased region" description="Polar residues" evidence="1">
    <location>
        <begin position="635"/>
        <end position="662"/>
    </location>
</feature>
<feature type="compositionally biased region" description="Basic and acidic residues" evidence="1">
    <location>
        <begin position="269"/>
        <end position="278"/>
    </location>
</feature>
<dbReference type="KEGG" id="cput:CONPUDRAFT_78433"/>
<feature type="compositionally biased region" description="Basic residues" evidence="1">
    <location>
        <begin position="459"/>
        <end position="469"/>
    </location>
</feature>
<organism evidence="2 3">
    <name type="scientific">Coniophora puteana (strain RWD-64-598)</name>
    <name type="common">Brown rot fungus</name>
    <dbReference type="NCBI Taxonomy" id="741705"/>
    <lineage>
        <taxon>Eukaryota</taxon>
        <taxon>Fungi</taxon>
        <taxon>Dikarya</taxon>
        <taxon>Basidiomycota</taxon>
        <taxon>Agaricomycotina</taxon>
        <taxon>Agaricomycetes</taxon>
        <taxon>Agaricomycetidae</taxon>
        <taxon>Boletales</taxon>
        <taxon>Coniophorineae</taxon>
        <taxon>Coniophoraceae</taxon>
        <taxon>Coniophora</taxon>
    </lineage>
</organism>
<feature type="compositionally biased region" description="Acidic residues" evidence="1">
    <location>
        <begin position="612"/>
        <end position="630"/>
    </location>
</feature>
<reference evidence="3" key="1">
    <citation type="journal article" date="2012" name="Science">
        <title>The Paleozoic origin of enzymatic lignin decomposition reconstructed from 31 fungal genomes.</title>
        <authorList>
            <person name="Floudas D."/>
            <person name="Binder M."/>
            <person name="Riley R."/>
            <person name="Barry K."/>
            <person name="Blanchette R.A."/>
            <person name="Henrissat B."/>
            <person name="Martinez A.T."/>
            <person name="Otillar R."/>
            <person name="Spatafora J.W."/>
            <person name="Yadav J.S."/>
            <person name="Aerts A."/>
            <person name="Benoit I."/>
            <person name="Boyd A."/>
            <person name="Carlson A."/>
            <person name="Copeland A."/>
            <person name="Coutinho P.M."/>
            <person name="de Vries R.P."/>
            <person name="Ferreira P."/>
            <person name="Findley K."/>
            <person name="Foster B."/>
            <person name="Gaskell J."/>
            <person name="Glotzer D."/>
            <person name="Gorecki P."/>
            <person name="Heitman J."/>
            <person name="Hesse C."/>
            <person name="Hori C."/>
            <person name="Igarashi K."/>
            <person name="Jurgens J.A."/>
            <person name="Kallen N."/>
            <person name="Kersten P."/>
            <person name="Kohler A."/>
            <person name="Kuees U."/>
            <person name="Kumar T.K.A."/>
            <person name="Kuo A."/>
            <person name="LaButti K."/>
            <person name="Larrondo L.F."/>
            <person name="Lindquist E."/>
            <person name="Ling A."/>
            <person name="Lombard V."/>
            <person name="Lucas S."/>
            <person name="Lundell T."/>
            <person name="Martin R."/>
            <person name="McLaughlin D.J."/>
            <person name="Morgenstern I."/>
            <person name="Morin E."/>
            <person name="Murat C."/>
            <person name="Nagy L.G."/>
            <person name="Nolan M."/>
            <person name="Ohm R.A."/>
            <person name="Patyshakuliyeva A."/>
            <person name="Rokas A."/>
            <person name="Ruiz-Duenas F.J."/>
            <person name="Sabat G."/>
            <person name="Salamov A."/>
            <person name="Samejima M."/>
            <person name="Schmutz J."/>
            <person name="Slot J.C."/>
            <person name="St John F."/>
            <person name="Stenlid J."/>
            <person name="Sun H."/>
            <person name="Sun S."/>
            <person name="Syed K."/>
            <person name="Tsang A."/>
            <person name="Wiebenga A."/>
            <person name="Young D."/>
            <person name="Pisabarro A."/>
            <person name="Eastwood D.C."/>
            <person name="Martin F."/>
            <person name="Cullen D."/>
            <person name="Grigoriev I.V."/>
            <person name="Hibbett D.S."/>
        </authorList>
    </citation>
    <scope>NUCLEOTIDE SEQUENCE [LARGE SCALE GENOMIC DNA]</scope>
    <source>
        <strain evidence="3">RWD-64-598 SS2</strain>
    </source>
</reference>
<feature type="compositionally biased region" description="Polar residues" evidence="1">
    <location>
        <begin position="17"/>
        <end position="28"/>
    </location>
</feature>
<feature type="region of interest" description="Disordered" evidence="1">
    <location>
        <begin position="459"/>
        <end position="496"/>
    </location>
</feature>
<accession>R7SDF4</accession>
<feature type="region of interest" description="Disordered" evidence="1">
    <location>
        <begin position="269"/>
        <end position="290"/>
    </location>
</feature>
<sequence length="682" mass="76338">MYASIDTEISRDETVTMAMSSHQSNTDMSPPPDVQQDSTVRKEHLPTIARALDRWLDADTEGKNLVVGELVEELLGGIDADQAGRGQLAKAISTILGTMGYPSKKKGIWNQHNVFQELKEADIVAKRPLAWEKHHPGAPLPEKWNDLAVHSTARSLAYADLSDEDAGAMMAIADLWNNSTLPPDIAEIGYFKNVGPYTSDYLIKLQRHLRTYAFVMWVHTNTDGKTWNIGSSDDLVVNHNQPTFLDYIGEENATMLWKWWDGYIQKHHEHPSDADKSNQEGVTSDGVAGKGKRKKEKVEFTFERYEDGYPILPNPSGIKVVRERQTLCREWLRAVLLHNMDFILPWVTVPWGTTSDKFSQSFTSESIFPPGTCRLNDPSKIGDTEVDSLLDLWYSKQQTKECYRPVNFSTELVEEKLGSKGRQKRDKKRALASIAPGTVQVATANPAKTKNPRYVALKKKKQEKIKARKQRQETTELDAHTEDGIASQASDVDMPAAIPTRPRADALRKQKLTAALAQKSPSLPQADTSEDADGVGDISQFDWMEDHHHADNGLPTPPNTTDQEEETDDESLQSGILPARPTKRRRIGSPDTDSGDEEVEALLTSNESEVSHDEDTDVEADDINFDDIDFEMMSRPSTRPSGCAPTSNWAPSQIKPTQNQPRIFTPPAQRPVHNVWPINLVM</sequence>
<dbReference type="GeneID" id="19209763"/>
<feature type="region of interest" description="Disordered" evidence="1">
    <location>
        <begin position="515"/>
        <end position="669"/>
    </location>
</feature>
<feature type="region of interest" description="Disordered" evidence="1">
    <location>
        <begin position="17"/>
        <end position="40"/>
    </location>
</feature>
<feature type="compositionally biased region" description="Acidic residues" evidence="1">
    <location>
        <begin position="562"/>
        <end position="571"/>
    </location>
</feature>
<keyword evidence="3" id="KW-1185">Reference proteome</keyword>
<evidence type="ECO:0000313" key="3">
    <source>
        <dbReference type="Proteomes" id="UP000053558"/>
    </source>
</evidence>